<sequence>MTPRKRHAPTSKATMSPNAKRMRVLSERQPKPGLLMEHTATMVLSFLADFEDVCATSLVCKKLWRISSSVRARANTRFVRPYWGRNPDLARAEKILSPFVAAGNLEAMRFLGMIMYYCKADMRTGMSLLLKASSAGNLEATYDAALILRKHKTEEAKQMFAFAASKGHLPSCLELCADRAHKVIEERNIALDVLFEQRQRGVCFRFIRDYWDEKGRGSLRCWCSSGCGRHRLTSADRRRLLSDDPHCPRMILRKCARCLDAKYCSRFCQVVSWKSGHRSRCVRPALRELVDVFAVEAPWVHGGGILSIFPAPTA</sequence>
<dbReference type="Pfam" id="PF23310">
    <property type="entry name" value="TPR_27"/>
    <property type="match status" value="1"/>
</dbReference>
<dbReference type="Gene3D" id="6.10.140.2220">
    <property type="match status" value="1"/>
</dbReference>
<protein>
    <recommendedName>
        <fullName evidence="6">MYND-type domain-containing protein</fullName>
    </recommendedName>
</protein>
<evidence type="ECO:0000256" key="2">
    <source>
        <dbReference type="ARBA" id="ARBA00022771"/>
    </source>
</evidence>
<dbReference type="InterPro" id="IPR002893">
    <property type="entry name" value="Znf_MYND"/>
</dbReference>
<dbReference type="SUPFAM" id="SSF81901">
    <property type="entry name" value="HCP-like"/>
    <property type="match status" value="1"/>
</dbReference>
<dbReference type="PANTHER" id="PTHR46758:SF2">
    <property type="entry name" value="OJ1485_B09.11 PROTEIN"/>
    <property type="match status" value="1"/>
</dbReference>
<dbReference type="Gene3D" id="1.25.40.10">
    <property type="entry name" value="Tetratricopeptide repeat domain"/>
    <property type="match status" value="1"/>
</dbReference>
<keyword evidence="1" id="KW-0479">Metal-binding</keyword>
<proteinExistence type="predicted"/>
<dbReference type="PROSITE" id="PS50865">
    <property type="entry name" value="ZF_MYND_2"/>
    <property type="match status" value="1"/>
</dbReference>
<dbReference type="GO" id="GO:0008270">
    <property type="term" value="F:zinc ion binding"/>
    <property type="evidence" value="ECO:0007669"/>
    <property type="project" value="UniProtKB-KW"/>
</dbReference>
<evidence type="ECO:0000256" key="3">
    <source>
        <dbReference type="ARBA" id="ARBA00022833"/>
    </source>
</evidence>
<evidence type="ECO:0000259" key="6">
    <source>
        <dbReference type="PROSITE" id="PS50865"/>
    </source>
</evidence>
<accession>A0A7S0GT26</accession>
<dbReference type="InterPro" id="IPR044508">
    <property type="entry name" value="At5g50450/At1g67340-like"/>
</dbReference>
<evidence type="ECO:0000313" key="7">
    <source>
        <dbReference type="EMBL" id="CAD8438807.1"/>
    </source>
</evidence>
<evidence type="ECO:0000256" key="5">
    <source>
        <dbReference type="SAM" id="MobiDB-lite"/>
    </source>
</evidence>
<feature type="domain" description="MYND-type" evidence="6">
    <location>
        <begin position="224"/>
        <end position="281"/>
    </location>
</feature>
<name>A0A7S0GT26_9EUKA</name>
<keyword evidence="2 4" id="KW-0863">Zinc-finger</keyword>
<evidence type="ECO:0000256" key="1">
    <source>
        <dbReference type="ARBA" id="ARBA00022723"/>
    </source>
</evidence>
<organism evidence="7">
    <name type="scientific">Amorphochlora amoebiformis</name>
    <dbReference type="NCBI Taxonomy" id="1561963"/>
    <lineage>
        <taxon>Eukaryota</taxon>
        <taxon>Sar</taxon>
        <taxon>Rhizaria</taxon>
        <taxon>Cercozoa</taxon>
        <taxon>Chlorarachniophyceae</taxon>
        <taxon>Amorphochlora</taxon>
    </lineage>
</organism>
<evidence type="ECO:0000256" key="4">
    <source>
        <dbReference type="PROSITE-ProRule" id="PRU00134"/>
    </source>
</evidence>
<feature type="region of interest" description="Disordered" evidence="5">
    <location>
        <begin position="1"/>
        <end position="23"/>
    </location>
</feature>
<gene>
    <name evidence="7" type="ORF">LAMO00422_LOCUS5082</name>
</gene>
<dbReference type="Pfam" id="PF01753">
    <property type="entry name" value="zf-MYND"/>
    <property type="match status" value="1"/>
</dbReference>
<reference evidence="7" key="1">
    <citation type="submission" date="2021-01" db="EMBL/GenBank/DDBJ databases">
        <authorList>
            <person name="Corre E."/>
            <person name="Pelletier E."/>
            <person name="Niang G."/>
            <person name="Scheremetjew M."/>
            <person name="Finn R."/>
            <person name="Kale V."/>
            <person name="Holt S."/>
            <person name="Cochrane G."/>
            <person name="Meng A."/>
            <person name="Brown T."/>
            <person name="Cohen L."/>
        </authorList>
    </citation>
    <scope>NUCLEOTIDE SEQUENCE</scope>
    <source>
        <strain evidence="7">CCMP2058</strain>
    </source>
</reference>
<dbReference type="PANTHER" id="PTHR46758">
    <property type="entry name" value="MYND DOMAIN-CONTAINING"/>
    <property type="match status" value="1"/>
</dbReference>
<dbReference type="EMBL" id="HBEM01007276">
    <property type="protein sequence ID" value="CAD8438807.1"/>
    <property type="molecule type" value="Transcribed_RNA"/>
</dbReference>
<dbReference type="InterPro" id="IPR011990">
    <property type="entry name" value="TPR-like_helical_dom_sf"/>
</dbReference>
<dbReference type="InterPro" id="IPR057136">
    <property type="entry name" value="At2g35280_TPR_dom"/>
</dbReference>
<dbReference type="SUPFAM" id="SSF144232">
    <property type="entry name" value="HIT/MYND zinc finger-like"/>
    <property type="match status" value="1"/>
</dbReference>
<keyword evidence="3" id="KW-0862">Zinc</keyword>
<dbReference type="AlphaFoldDB" id="A0A7S0GT26"/>